<dbReference type="Gene3D" id="3.30.565.40">
    <property type="entry name" value="Fervidobacterium nodosum Rt17-B1 like"/>
    <property type="match status" value="1"/>
</dbReference>
<dbReference type="SUPFAM" id="SSF55383">
    <property type="entry name" value="Copper amine oxidase, domain N"/>
    <property type="match status" value="1"/>
</dbReference>
<name>A0A4R4EL75_9BACL</name>
<dbReference type="InterPro" id="IPR012854">
    <property type="entry name" value="Cu_amine_oxidase-like_N"/>
</dbReference>
<dbReference type="Pfam" id="PF11738">
    <property type="entry name" value="DUF3298"/>
    <property type="match status" value="1"/>
</dbReference>
<organism evidence="5 6">
    <name type="scientific">Paenibacillus albiflavus</name>
    <dbReference type="NCBI Taxonomy" id="2545760"/>
    <lineage>
        <taxon>Bacteria</taxon>
        <taxon>Bacillati</taxon>
        <taxon>Bacillota</taxon>
        <taxon>Bacilli</taxon>
        <taxon>Bacillales</taxon>
        <taxon>Paenibacillaceae</taxon>
        <taxon>Paenibacillus</taxon>
    </lineage>
</organism>
<evidence type="ECO:0000259" key="3">
    <source>
        <dbReference type="Pfam" id="PF11738"/>
    </source>
</evidence>
<comment type="caution">
    <text evidence="5">The sequence shown here is derived from an EMBL/GenBank/DDBJ whole genome shotgun (WGS) entry which is preliminary data.</text>
</comment>
<keyword evidence="6" id="KW-1185">Reference proteome</keyword>
<dbReference type="EMBL" id="SKFG01000001">
    <property type="protein sequence ID" value="TCZ80996.1"/>
    <property type="molecule type" value="Genomic_DNA"/>
</dbReference>
<feature type="domain" description="DUF3298" evidence="3">
    <location>
        <begin position="270"/>
        <end position="339"/>
    </location>
</feature>
<feature type="signal peptide" evidence="1">
    <location>
        <begin position="1"/>
        <end position="29"/>
    </location>
</feature>
<feature type="domain" description="Copper amine oxidase-like N-terminal" evidence="2">
    <location>
        <begin position="39"/>
        <end position="142"/>
    </location>
</feature>
<dbReference type="Gene3D" id="3.30.457.10">
    <property type="entry name" value="Copper amine oxidase-like, N-terminal domain"/>
    <property type="match status" value="1"/>
</dbReference>
<dbReference type="AlphaFoldDB" id="A0A4R4EL75"/>
<proteinExistence type="predicted"/>
<keyword evidence="1" id="KW-0732">Signal</keyword>
<evidence type="ECO:0000313" key="5">
    <source>
        <dbReference type="EMBL" id="TCZ80996.1"/>
    </source>
</evidence>
<evidence type="ECO:0000313" key="6">
    <source>
        <dbReference type="Proteomes" id="UP000295418"/>
    </source>
</evidence>
<dbReference type="InterPro" id="IPR037126">
    <property type="entry name" value="PdaC/RsiV-like_sf"/>
</dbReference>
<protein>
    <submittedName>
        <fullName evidence="5">DUF4163 domain-containing protein</fullName>
    </submittedName>
</protein>
<feature type="domain" description="Deacetylase PdaC" evidence="4">
    <location>
        <begin position="160"/>
        <end position="252"/>
    </location>
</feature>
<dbReference type="InterPro" id="IPR021729">
    <property type="entry name" value="DUF3298"/>
</dbReference>
<gene>
    <name evidence="5" type="ORF">E0485_01570</name>
</gene>
<accession>A0A4R4EL75</accession>
<sequence length="352" mass="39455">MEVMKKMKKSIAVLSALAMTLSISATAFAADNQARGIVIDGQKVADTSQIKNDQLLLPLRSIGEASGYKIGWSAPNHQITLTKDGKNITISLDDQTYTFNDHKSFLQDEIQMINERTYITSDLVRAILGFKVTSSQDNQLVELTTQKQNTITIRNVKDNAKSDQLTLDIQYPQIEGLADAKVQEEINKAFEQYVTAIKDQALKDQKDNASTEAGDAYKTEVAINYDIKYNQDNVLSVVFDHYAYTGGAHGNTVQSSYNFDLQTGQDLKLKDLYSEGKDFTSLINQAIKKQMDEQKQTENLLTPFESIAADQPFYIADNNQLVVYFQQYEYFPYAMGMPEYAATFDGIPAQAK</sequence>
<evidence type="ECO:0000259" key="4">
    <source>
        <dbReference type="Pfam" id="PF13739"/>
    </source>
</evidence>
<evidence type="ECO:0000259" key="2">
    <source>
        <dbReference type="Pfam" id="PF07833"/>
    </source>
</evidence>
<dbReference type="Gene3D" id="3.90.640.20">
    <property type="entry name" value="Heat-shock cognate protein, ATPase"/>
    <property type="match status" value="1"/>
</dbReference>
<evidence type="ECO:0000256" key="1">
    <source>
        <dbReference type="SAM" id="SignalP"/>
    </source>
</evidence>
<dbReference type="InterPro" id="IPR025303">
    <property type="entry name" value="PdaC"/>
</dbReference>
<feature type="chain" id="PRO_5020874472" evidence="1">
    <location>
        <begin position="30"/>
        <end position="352"/>
    </location>
</feature>
<dbReference type="InterPro" id="IPR036582">
    <property type="entry name" value="Mao_N_sf"/>
</dbReference>
<dbReference type="Pfam" id="PF07833">
    <property type="entry name" value="Cu_amine_oxidN1"/>
    <property type="match status" value="1"/>
</dbReference>
<dbReference type="OrthoDB" id="5637at2"/>
<dbReference type="Pfam" id="PF13739">
    <property type="entry name" value="PdaC"/>
    <property type="match status" value="1"/>
</dbReference>
<dbReference type="Proteomes" id="UP000295418">
    <property type="component" value="Unassembled WGS sequence"/>
</dbReference>
<reference evidence="5 6" key="1">
    <citation type="submission" date="2019-03" db="EMBL/GenBank/DDBJ databases">
        <authorList>
            <person name="Kim M.K.M."/>
        </authorList>
    </citation>
    <scope>NUCLEOTIDE SEQUENCE [LARGE SCALE GENOMIC DNA]</scope>
    <source>
        <strain evidence="5 6">18JY21-1</strain>
    </source>
</reference>